<reference evidence="1" key="1">
    <citation type="journal article" date="2020" name="Fungal Divers.">
        <title>Resolving the Mortierellaceae phylogeny through synthesis of multi-gene phylogenetics and phylogenomics.</title>
        <authorList>
            <person name="Vandepol N."/>
            <person name="Liber J."/>
            <person name="Desiro A."/>
            <person name="Na H."/>
            <person name="Kennedy M."/>
            <person name="Barry K."/>
            <person name="Grigoriev I.V."/>
            <person name="Miller A.N."/>
            <person name="O'Donnell K."/>
            <person name="Stajich J.E."/>
            <person name="Bonito G."/>
        </authorList>
    </citation>
    <scope>NUCLEOTIDE SEQUENCE</scope>
    <source>
        <strain evidence="1">KOD1015</strain>
    </source>
</reference>
<evidence type="ECO:0000313" key="2">
    <source>
        <dbReference type="Proteomes" id="UP000780801"/>
    </source>
</evidence>
<dbReference type="EMBL" id="JAABOA010001104">
    <property type="protein sequence ID" value="KAF9582296.1"/>
    <property type="molecule type" value="Genomic_DNA"/>
</dbReference>
<dbReference type="AlphaFoldDB" id="A0A9P6KEV0"/>
<dbReference type="Proteomes" id="UP000780801">
    <property type="component" value="Unassembled WGS sequence"/>
</dbReference>
<protein>
    <submittedName>
        <fullName evidence="1">Uncharacterized protein</fullName>
    </submittedName>
</protein>
<organism evidence="1 2">
    <name type="scientific">Lunasporangiospora selenospora</name>
    <dbReference type="NCBI Taxonomy" id="979761"/>
    <lineage>
        <taxon>Eukaryota</taxon>
        <taxon>Fungi</taxon>
        <taxon>Fungi incertae sedis</taxon>
        <taxon>Mucoromycota</taxon>
        <taxon>Mortierellomycotina</taxon>
        <taxon>Mortierellomycetes</taxon>
        <taxon>Mortierellales</taxon>
        <taxon>Mortierellaceae</taxon>
        <taxon>Lunasporangiospora</taxon>
    </lineage>
</organism>
<dbReference type="OrthoDB" id="2442475at2759"/>
<name>A0A9P6KEV0_9FUNG</name>
<sequence length="208" mass="23573">MLFNTLFFDIAESLCPRRVLVLANWLKTSTCARQLIKDESGSTTSTSTSCGRKVDLSIWIQVDNRWKIEIAIFEFKALTSTKQTCEKQQKKSVRLNAAILLELEARGLDIQHRYLVIAKGKGLSLDFYTLRRYNDILGAGRSTAKGLSLPSQFSQLKTFLQSNNILTLISFRELLRRYAMDIVDALTMSLSTPFADDDEDHHPSTTDD</sequence>
<evidence type="ECO:0000313" key="1">
    <source>
        <dbReference type="EMBL" id="KAF9582296.1"/>
    </source>
</evidence>
<proteinExistence type="predicted"/>
<keyword evidence="2" id="KW-1185">Reference proteome</keyword>
<accession>A0A9P6KEV0</accession>
<comment type="caution">
    <text evidence="1">The sequence shown here is derived from an EMBL/GenBank/DDBJ whole genome shotgun (WGS) entry which is preliminary data.</text>
</comment>
<gene>
    <name evidence="1" type="ORF">BGW38_000394</name>
</gene>